<reference evidence="2 3" key="1">
    <citation type="submission" date="2021-06" db="EMBL/GenBank/DDBJ databases">
        <authorList>
            <person name="Palmer J.M."/>
        </authorList>
    </citation>
    <scope>NUCLEOTIDE SEQUENCE [LARGE SCALE GENOMIC DNA]</scope>
    <source>
        <strain evidence="3">if_2019</strain>
        <tissue evidence="2">Muscle</tissue>
    </source>
</reference>
<evidence type="ECO:0000256" key="1">
    <source>
        <dbReference type="SAM" id="MobiDB-lite"/>
    </source>
</evidence>
<sequence>MTGGCFTSCSIRTEILLKIQEEKDRVAGAADSVETPRLPSPQTPPPAPLGEPKAFPRQPRDIVPPVCPGPCPGPPPGRTYLEHLLGEAFQNIPEPMLQ</sequence>
<name>A0ABV0VIG6_9TELE</name>
<gene>
    <name evidence="2" type="ORF">ILYODFUR_027097</name>
</gene>
<dbReference type="EMBL" id="JAHRIQ010107789">
    <property type="protein sequence ID" value="MEQ2256730.1"/>
    <property type="molecule type" value="Genomic_DNA"/>
</dbReference>
<protein>
    <submittedName>
        <fullName evidence="2">Uncharacterized protein</fullName>
    </submittedName>
</protein>
<accession>A0ABV0VIG6</accession>
<feature type="compositionally biased region" description="Pro residues" evidence="1">
    <location>
        <begin position="38"/>
        <end position="49"/>
    </location>
</feature>
<feature type="region of interest" description="Disordered" evidence="1">
    <location>
        <begin position="24"/>
        <end position="71"/>
    </location>
</feature>
<comment type="caution">
    <text evidence="2">The sequence shown here is derived from an EMBL/GenBank/DDBJ whole genome shotgun (WGS) entry which is preliminary data.</text>
</comment>
<evidence type="ECO:0000313" key="3">
    <source>
        <dbReference type="Proteomes" id="UP001482620"/>
    </source>
</evidence>
<keyword evidence="3" id="KW-1185">Reference proteome</keyword>
<proteinExistence type="predicted"/>
<evidence type="ECO:0000313" key="2">
    <source>
        <dbReference type="EMBL" id="MEQ2256730.1"/>
    </source>
</evidence>
<organism evidence="2 3">
    <name type="scientific">Ilyodon furcidens</name>
    <name type="common">goldbreast splitfin</name>
    <dbReference type="NCBI Taxonomy" id="33524"/>
    <lineage>
        <taxon>Eukaryota</taxon>
        <taxon>Metazoa</taxon>
        <taxon>Chordata</taxon>
        <taxon>Craniata</taxon>
        <taxon>Vertebrata</taxon>
        <taxon>Euteleostomi</taxon>
        <taxon>Actinopterygii</taxon>
        <taxon>Neopterygii</taxon>
        <taxon>Teleostei</taxon>
        <taxon>Neoteleostei</taxon>
        <taxon>Acanthomorphata</taxon>
        <taxon>Ovalentaria</taxon>
        <taxon>Atherinomorphae</taxon>
        <taxon>Cyprinodontiformes</taxon>
        <taxon>Goodeidae</taxon>
        <taxon>Ilyodon</taxon>
    </lineage>
</organism>
<dbReference type="Proteomes" id="UP001482620">
    <property type="component" value="Unassembled WGS sequence"/>
</dbReference>